<dbReference type="InterPro" id="IPR050155">
    <property type="entry name" value="HAD-like_hydrolase_sf"/>
</dbReference>
<dbReference type="RefSeq" id="WP_179814811.1">
    <property type="nucleotide sequence ID" value="NZ_JACBZD010000001.1"/>
</dbReference>
<gene>
    <name evidence="1" type="ORF">FHU37_003133</name>
</gene>
<dbReference type="Gene3D" id="1.10.150.240">
    <property type="entry name" value="Putative phosphatase, domain 2"/>
    <property type="match status" value="1"/>
</dbReference>
<dbReference type="SFLD" id="SFLDG01129">
    <property type="entry name" value="C1.5:_HAD__Beta-PGM__Phosphata"/>
    <property type="match status" value="1"/>
</dbReference>
<accession>A0A852ZY77</accession>
<sequence>MSAHIVWDWNGTLLHDVEAVLDATNASFAEVGMAPITMERYRELYCVPVPHFYRRLIGRMPTQREWEVLDAAFHRHYWARVEACDLAEGVTELLTGWSAAGRTQSILSMSPHAHLVPLVRRYGVESHFVRIQGNPGANGGGKSEHMVRHLRQLREEDGLAFRPEQVVVIGDASDDARAALAAGARAVLYTGGSHSRSALEEVGVPVVDTLAEAVSVALDQISS</sequence>
<dbReference type="SUPFAM" id="SSF56784">
    <property type="entry name" value="HAD-like"/>
    <property type="match status" value="1"/>
</dbReference>
<dbReference type="Pfam" id="PF00702">
    <property type="entry name" value="Hydrolase"/>
    <property type="match status" value="1"/>
</dbReference>
<dbReference type="Gene3D" id="3.40.50.1000">
    <property type="entry name" value="HAD superfamily/HAD-like"/>
    <property type="match status" value="1"/>
</dbReference>
<comment type="caution">
    <text evidence="1">The sequence shown here is derived from an EMBL/GenBank/DDBJ whole genome shotgun (WGS) entry which is preliminary data.</text>
</comment>
<dbReference type="Proteomes" id="UP000567795">
    <property type="component" value="Unassembled WGS sequence"/>
</dbReference>
<dbReference type="GO" id="GO:0008967">
    <property type="term" value="F:phosphoglycolate phosphatase activity"/>
    <property type="evidence" value="ECO:0007669"/>
    <property type="project" value="TreeGrafter"/>
</dbReference>
<name>A0A852ZY77_9ACTN</name>
<dbReference type="PANTHER" id="PTHR43434">
    <property type="entry name" value="PHOSPHOGLYCOLATE PHOSPHATASE"/>
    <property type="match status" value="1"/>
</dbReference>
<dbReference type="InterPro" id="IPR023214">
    <property type="entry name" value="HAD_sf"/>
</dbReference>
<dbReference type="AlphaFoldDB" id="A0A852ZY77"/>
<reference evidence="1 2" key="1">
    <citation type="submission" date="2020-07" db="EMBL/GenBank/DDBJ databases">
        <title>Sequencing the genomes of 1000 actinobacteria strains.</title>
        <authorList>
            <person name="Klenk H.-P."/>
        </authorList>
    </citation>
    <scope>NUCLEOTIDE SEQUENCE [LARGE SCALE GENOMIC DNA]</scope>
    <source>
        <strain evidence="1 2">DSM 42178</strain>
    </source>
</reference>
<dbReference type="GO" id="GO:0005829">
    <property type="term" value="C:cytosol"/>
    <property type="evidence" value="ECO:0007669"/>
    <property type="project" value="TreeGrafter"/>
</dbReference>
<keyword evidence="2" id="KW-1185">Reference proteome</keyword>
<evidence type="ECO:0000313" key="1">
    <source>
        <dbReference type="EMBL" id="NYI06190.1"/>
    </source>
</evidence>
<dbReference type="SFLD" id="SFLDS00003">
    <property type="entry name" value="Haloacid_Dehalogenase"/>
    <property type="match status" value="1"/>
</dbReference>
<dbReference type="InterPro" id="IPR023198">
    <property type="entry name" value="PGP-like_dom2"/>
</dbReference>
<keyword evidence="1" id="KW-0378">Hydrolase</keyword>
<dbReference type="InterPro" id="IPR036412">
    <property type="entry name" value="HAD-like_sf"/>
</dbReference>
<dbReference type="PANTHER" id="PTHR43434:SF1">
    <property type="entry name" value="PHOSPHOGLYCOLATE PHOSPHATASE"/>
    <property type="match status" value="1"/>
</dbReference>
<organism evidence="1 2">
    <name type="scientific">Allostreptomyces psammosilenae</name>
    <dbReference type="NCBI Taxonomy" id="1892865"/>
    <lineage>
        <taxon>Bacteria</taxon>
        <taxon>Bacillati</taxon>
        <taxon>Actinomycetota</taxon>
        <taxon>Actinomycetes</taxon>
        <taxon>Kitasatosporales</taxon>
        <taxon>Streptomycetaceae</taxon>
        <taxon>Allostreptomyces</taxon>
    </lineage>
</organism>
<dbReference type="EMBL" id="JACBZD010000001">
    <property type="protein sequence ID" value="NYI06190.1"/>
    <property type="molecule type" value="Genomic_DNA"/>
</dbReference>
<evidence type="ECO:0000313" key="2">
    <source>
        <dbReference type="Proteomes" id="UP000567795"/>
    </source>
</evidence>
<protein>
    <submittedName>
        <fullName evidence="1">Phosphoglycolate phosphatase-like HAD superfamily hydrolase</fullName>
    </submittedName>
</protein>
<proteinExistence type="predicted"/>
<dbReference type="GO" id="GO:0006281">
    <property type="term" value="P:DNA repair"/>
    <property type="evidence" value="ECO:0007669"/>
    <property type="project" value="TreeGrafter"/>
</dbReference>